<evidence type="ECO:0000313" key="2">
    <source>
        <dbReference type="Proteomes" id="UP000326678"/>
    </source>
</evidence>
<evidence type="ECO:0000313" key="1">
    <source>
        <dbReference type="EMBL" id="QFS48945.1"/>
    </source>
</evidence>
<keyword evidence="2" id="KW-1185">Reference proteome</keyword>
<gene>
    <name evidence="1" type="ORF">GXM_06439</name>
</gene>
<sequence>MHEKLPVKRSLTVTNPPQILIEYKKLGFKILVNLLSQKVMYFLILNLRAY</sequence>
<dbReference type="KEGG" id="nsh:GXM_06439"/>
<dbReference type="Proteomes" id="UP000326678">
    <property type="component" value="Chromosome Gxm1"/>
</dbReference>
<name>A0A5P8W861_9NOSO</name>
<organism evidence="1 2">
    <name type="scientific">Nostoc sphaeroides CCNUC1</name>
    <dbReference type="NCBI Taxonomy" id="2653204"/>
    <lineage>
        <taxon>Bacteria</taxon>
        <taxon>Bacillati</taxon>
        <taxon>Cyanobacteriota</taxon>
        <taxon>Cyanophyceae</taxon>
        <taxon>Nostocales</taxon>
        <taxon>Nostocaceae</taxon>
        <taxon>Nostoc</taxon>
    </lineage>
</organism>
<dbReference type="AlphaFoldDB" id="A0A5P8W861"/>
<accession>A0A5P8W861</accession>
<proteinExistence type="predicted"/>
<reference evidence="1 2" key="1">
    <citation type="submission" date="2019-10" db="EMBL/GenBank/DDBJ databases">
        <title>Genomic and transcriptomic insights into the perfect genentic adaptation of a filamentous nitrogen-fixing cyanobacterium to rice fields.</title>
        <authorList>
            <person name="Chen Z."/>
        </authorList>
    </citation>
    <scope>NUCLEOTIDE SEQUENCE [LARGE SCALE GENOMIC DNA]</scope>
    <source>
        <strain evidence="1">CCNUC1</strain>
    </source>
</reference>
<protein>
    <submittedName>
        <fullName evidence="1">Uncharacterized protein</fullName>
    </submittedName>
</protein>
<dbReference type="EMBL" id="CP045226">
    <property type="protein sequence ID" value="QFS48945.1"/>
    <property type="molecule type" value="Genomic_DNA"/>
</dbReference>